<dbReference type="STRING" id="1122240.GCA_000620105_00942"/>
<dbReference type="RefSeq" id="WP_107888589.1">
    <property type="nucleotide sequence ID" value="NZ_CP028519.1"/>
</dbReference>
<dbReference type="InterPro" id="IPR025669">
    <property type="entry name" value="AAA_dom"/>
</dbReference>
<dbReference type="OrthoDB" id="8595957at2"/>
<dbReference type="Proteomes" id="UP000244173">
    <property type="component" value="Chromosome"/>
</dbReference>
<dbReference type="InterPro" id="IPR050625">
    <property type="entry name" value="ParA/MinD_ATPase"/>
</dbReference>
<evidence type="ECO:0000313" key="2">
    <source>
        <dbReference type="EMBL" id="AVY92855.1"/>
    </source>
</evidence>
<feature type="domain" description="AAA" evidence="1">
    <location>
        <begin position="146"/>
        <end position="307"/>
    </location>
</feature>
<reference evidence="2 3" key="1">
    <citation type="submission" date="2018-04" db="EMBL/GenBank/DDBJ databases">
        <title>Denitrifier Microvirgula.</title>
        <authorList>
            <person name="Anderson E."/>
            <person name="Jang J."/>
            <person name="Ishii S."/>
        </authorList>
    </citation>
    <scope>NUCLEOTIDE SEQUENCE [LARGE SCALE GENOMIC DNA]</scope>
    <source>
        <strain evidence="2 3">BE2.4</strain>
    </source>
</reference>
<dbReference type="Gene3D" id="3.40.50.300">
    <property type="entry name" value="P-loop containing nucleotide triphosphate hydrolases"/>
    <property type="match status" value="1"/>
</dbReference>
<dbReference type="SUPFAM" id="SSF52540">
    <property type="entry name" value="P-loop containing nucleoside triphosphate hydrolases"/>
    <property type="match status" value="1"/>
</dbReference>
<dbReference type="PANTHER" id="PTHR43384">
    <property type="entry name" value="SEPTUM SITE-DETERMINING PROTEIN MIND HOMOLOG, CHLOROPLASTIC-RELATED"/>
    <property type="match status" value="1"/>
</dbReference>
<accession>A0A2U3THG4</accession>
<gene>
    <name evidence="2" type="ORF">DAI18_01470</name>
</gene>
<dbReference type="SUPFAM" id="SSF52172">
    <property type="entry name" value="CheY-like"/>
    <property type="match status" value="1"/>
</dbReference>
<dbReference type="Pfam" id="PF13614">
    <property type="entry name" value="AAA_31"/>
    <property type="match status" value="1"/>
</dbReference>
<dbReference type="GO" id="GO:0005829">
    <property type="term" value="C:cytosol"/>
    <property type="evidence" value="ECO:0007669"/>
    <property type="project" value="TreeGrafter"/>
</dbReference>
<dbReference type="GO" id="GO:0005524">
    <property type="term" value="F:ATP binding"/>
    <property type="evidence" value="ECO:0007669"/>
    <property type="project" value="TreeGrafter"/>
</dbReference>
<dbReference type="GO" id="GO:0016887">
    <property type="term" value="F:ATP hydrolysis activity"/>
    <property type="evidence" value="ECO:0007669"/>
    <property type="project" value="TreeGrafter"/>
</dbReference>
<dbReference type="InterPro" id="IPR027417">
    <property type="entry name" value="P-loop_NTPase"/>
</dbReference>
<proteinExistence type="predicted"/>
<dbReference type="InterPro" id="IPR011006">
    <property type="entry name" value="CheY-like_superfamily"/>
</dbReference>
<keyword evidence="3" id="KW-1185">Reference proteome</keyword>
<name>A0A2U3THG4_9NEIS</name>
<dbReference type="Gene3D" id="3.40.50.2300">
    <property type="match status" value="1"/>
</dbReference>
<dbReference type="AlphaFoldDB" id="A0A2U3THG4"/>
<dbReference type="GO" id="GO:0009898">
    <property type="term" value="C:cytoplasmic side of plasma membrane"/>
    <property type="evidence" value="ECO:0007669"/>
    <property type="project" value="TreeGrafter"/>
</dbReference>
<sequence>MSMLDMLRPSAGKQASHAEFVAFLADDESAAIVQRYVAQRMLPHAHVARGNVDQAIEFLQKLERAPLQLLIDVSGSDTPLSELARLADACEPSVEVYVVGGKNDVGLYRSLLQLGVRDYLVKPLTVDLLMRMLGKSEPLQQARTGKVITLLGTRGGVGVSTIATHLGRYLANVSQRRVALVDLNLHGGTVNILLGLDSNNGLTDVLQNVQRLDTQYMERTLVAHSSRLFVLSAELDFEQAFPLRAGAAAELINVLKQHFHYVLVDAPPPGLCHGELTEEALTQSKVVYVVADRSVHSARNIARLVRYAGNRENEPVVSLLLNQPAPVSAAHVASADLADACRRAVLQELPYDALSVATAENLGEALAAKSTFGLAIARLADDLSGTAQKPQVLSRWRQLLKRGG</sequence>
<evidence type="ECO:0000313" key="3">
    <source>
        <dbReference type="Proteomes" id="UP000244173"/>
    </source>
</evidence>
<dbReference type="EMBL" id="CP028519">
    <property type="protein sequence ID" value="AVY92855.1"/>
    <property type="molecule type" value="Genomic_DNA"/>
</dbReference>
<protein>
    <recommendedName>
        <fullName evidence="1">AAA domain-containing protein</fullName>
    </recommendedName>
</protein>
<dbReference type="GO" id="GO:0051782">
    <property type="term" value="P:negative regulation of cell division"/>
    <property type="evidence" value="ECO:0007669"/>
    <property type="project" value="TreeGrafter"/>
</dbReference>
<organism evidence="2 3">
    <name type="scientific">Microvirgula aerodenitrificans</name>
    <dbReference type="NCBI Taxonomy" id="57480"/>
    <lineage>
        <taxon>Bacteria</taxon>
        <taxon>Pseudomonadati</taxon>
        <taxon>Pseudomonadota</taxon>
        <taxon>Betaproteobacteria</taxon>
        <taxon>Neisseriales</taxon>
        <taxon>Aquaspirillaceae</taxon>
        <taxon>Microvirgula</taxon>
    </lineage>
</organism>
<evidence type="ECO:0000259" key="1">
    <source>
        <dbReference type="Pfam" id="PF13614"/>
    </source>
</evidence>
<dbReference type="PANTHER" id="PTHR43384:SF13">
    <property type="entry name" value="SLR0110 PROTEIN"/>
    <property type="match status" value="1"/>
</dbReference>
<dbReference type="KEGG" id="maer:DAI18_01470"/>